<dbReference type="SMART" id="SM00387">
    <property type="entry name" value="HATPase_c"/>
    <property type="match status" value="1"/>
</dbReference>
<evidence type="ECO:0000259" key="10">
    <source>
        <dbReference type="PROSITE" id="PS50885"/>
    </source>
</evidence>
<keyword evidence="8" id="KW-0472">Membrane</keyword>
<dbReference type="EC" id="2.7.13.3" evidence="3"/>
<dbReference type="Gene3D" id="1.10.287.130">
    <property type="match status" value="1"/>
</dbReference>
<feature type="domain" description="HAMP" evidence="10">
    <location>
        <begin position="171"/>
        <end position="223"/>
    </location>
</feature>
<comment type="catalytic activity">
    <reaction evidence="1">
        <text>ATP + protein L-histidine = ADP + protein N-phospho-L-histidine.</text>
        <dbReference type="EC" id="2.7.13.3"/>
    </reaction>
</comment>
<dbReference type="RefSeq" id="WP_075103844.1">
    <property type="nucleotide sequence ID" value="NZ_MSJM01000001.1"/>
</dbReference>
<keyword evidence="6 11" id="KW-0418">Kinase</keyword>
<dbReference type="PANTHER" id="PTHR45453:SF3">
    <property type="entry name" value="HISTIDINE KINASE"/>
    <property type="match status" value="1"/>
</dbReference>
<dbReference type="SMART" id="SM00388">
    <property type="entry name" value="HisKA"/>
    <property type="match status" value="1"/>
</dbReference>
<dbReference type="GO" id="GO:0000155">
    <property type="term" value="F:phosphorelay sensor kinase activity"/>
    <property type="evidence" value="ECO:0007669"/>
    <property type="project" value="InterPro"/>
</dbReference>
<dbReference type="Gene3D" id="6.10.340.10">
    <property type="match status" value="1"/>
</dbReference>
<evidence type="ECO:0000256" key="5">
    <source>
        <dbReference type="ARBA" id="ARBA00022679"/>
    </source>
</evidence>
<evidence type="ECO:0000313" key="12">
    <source>
        <dbReference type="Proteomes" id="UP000186890"/>
    </source>
</evidence>
<sequence>MKIAKRHFLWTSSLIFLVVTALLTTLYFVMPVYYQSVKITEVKQEFDYVSKSLQGKSISDIEVLLKRYDQKNSRMWFSLSDKEGSIYYPKVEVEGLGQPITLEQNPFFSENTEWEKMNETVLDKDGKIYTLEGEYSLQPISDASQILFHLSPYFLIFFLCLGTALSYIYSRVATKRLQQISETTRKMVSLSPDVACQVEGRDEIADLAQDVNTLYDSLLRNMAALRLENEKVAESERSKAEFLQMTSHELKTPIAGMMGIVDGMIYGVGEFKDREKCLKKCRDILEHQSQLVQSILDMSKLEMQVADGLNQKFSLSDTLMEQVGFYQTLAEVQGYRFSVKLEPLDVEGNQTYLLKAIKNLLDNAFHYTRAGGAIVLRLEGHQLIVENEAEKLLTKEQVEKIFQPFYRPDYSRSRKDGGTGLGLFIVQQILDQHQLTYRFEAVEDRWMRFSIFF</sequence>
<name>A0A1Q8EAH6_9STRE</name>
<dbReference type="InterPro" id="IPR003660">
    <property type="entry name" value="HAMP_dom"/>
</dbReference>
<feature type="transmembrane region" description="Helical" evidence="8">
    <location>
        <begin position="7"/>
        <end position="30"/>
    </location>
</feature>
<dbReference type="SMART" id="SM00304">
    <property type="entry name" value="HAMP"/>
    <property type="match status" value="1"/>
</dbReference>
<dbReference type="SUPFAM" id="SSF55874">
    <property type="entry name" value="ATPase domain of HSP90 chaperone/DNA topoisomerase II/histidine kinase"/>
    <property type="match status" value="1"/>
</dbReference>
<accession>A0A1Q8EAH6</accession>
<keyword evidence="5" id="KW-0808">Transferase</keyword>
<keyword evidence="8" id="KW-1133">Transmembrane helix</keyword>
<comment type="subcellular location">
    <subcellularLocation>
        <location evidence="2">Membrane</location>
    </subcellularLocation>
</comment>
<dbReference type="GO" id="GO:0004721">
    <property type="term" value="F:phosphoprotein phosphatase activity"/>
    <property type="evidence" value="ECO:0007669"/>
    <property type="project" value="TreeGrafter"/>
</dbReference>
<dbReference type="Pfam" id="PF02518">
    <property type="entry name" value="HATPase_c"/>
    <property type="match status" value="1"/>
</dbReference>
<organism evidence="11 12">
    <name type="scientific">Streptococcus cuniculi</name>
    <dbReference type="NCBI Taxonomy" id="1432788"/>
    <lineage>
        <taxon>Bacteria</taxon>
        <taxon>Bacillati</taxon>
        <taxon>Bacillota</taxon>
        <taxon>Bacilli</taxon>
        <taxon>Lactobacillales</taxon>
        <taxon>Streptococcaceae</taxon>
        <taxon>Streptococcus</taxon>
    </lineage>
</organism>
<evidence type="ECO:0000256" key="4">
    <source>
        <dbReference type="ARBA" id="ARBA00022553"/>
    </source>
</evidence>
<dbReference type="EMBL" id="MSJM01000001">
    <property type="protein sequence ID" value="OLF48798.1"/>
    <property type="molecule type" value="Genomic_DNA"/>
</dbReference>
<dbReference type="OrthoDB" id="9762826at2"/>
<dbReference type="Proteomes" id="UP000186890">
    <property type="component" value="Unassembled WGS sequence"/>
</dbReference>
<dbReference type="InterPro" id="IPR005467">
    <property type="entry name" value="His_kinase_dom"/>
</dbReference>
<keyword evidence="12" id="KW-1185">Reference proteome</keyword>
<evidence type="ECO:0000256" key="7">
    <source>
        <dbReference type="ARBA" id="ARBA00023012"/>
    </source>
</evidence>
<dbReference type="CDD" id="cd00082">
    <property type="entry name" value="HisKA"/>
    <property type="match status" value="1"/>
</dbReference>
<dbReference type="PANTHER" id="PTHR45453">
    <property type="entry name" value="PHOSPHATE REGULON SENSOR PROTEIN PHOR"/>
    <property type="match status" value="1"/>
</dbReference>
<proteinExistence type="predicted"/>
<evidence type="ECO:0000256" key="6">
    <source>
        <dbReference type="ARBA" id="ARBA00022777"/>
    </source>
</evidence>
<comment type="caution">
    <text evidence="11">The sequence shown here is derived from an EMBL/GenBank/DDBJ whole genome shotgun (WGS) entry which is preliminary data.</text>
</comment>
<dbReference type="InterPro" id="IPR003661">
    <property type="entry name" value="HisK_dim/P_dom"/>
</dbReference>
<dbReference type="PROSITE" id="PS50109">
    <property type="entry name" value="HIS_KIN"/>
    <property type="match status" value="1"/>
</dbReference>
<dbReference type="Pfam" id="PF00512">
    <property type="entry name" value="HisKA"/>
    <property type="match status" value="1"/>
</dbReference>
<feature type="transmembrane region" description="Helical" evidence="8">
    <location>
        <begin position="146"/>
        <end position="169"/>
    </location>
</feature>
<dbReference type="InterPro" id="IPR036097">
    <property type="entry name" value="HisK_dim/P_sf"/>
</dbReference>
<evidence type="ECO:0000259" key="9">
    <source>
        <dbReference type="PROSITE" id="PS50109"/>
    </source>
</evidence>
<feature type="domain" description="Histidine kinase" evidence="9">
    <location>
        <begin position="245"/>
        <end position="453"/>
    </location>
</feature>
<dbReference type="GO" id="GO:0005886">
    <property type="term" value="C:plasma membrane"/>
    <property type="evidence" value="ECO:0007669"/>
    <property type="project" value="TreeGrafter"/>
</dbReference>
<dbReference type="PROSITE" id="PS50885">
    <property type="entry name" value="HAMP"/>
    <property type="match status" value="1"/>
</dbReference>
<reference evidence="12" key="1">
    <citation type="submission" date="2016-12" db="EMBL/GenBank/DDBJ databases">
        <authorList>
            <person name="Gulvik C.A."/>
        </authorList>
    </citation>
    <scope>NUCLEOTIDE SEQUENCE [LARGE SCALE GENOMIC DNA]</scope>
    <source>
        <strain evidence="12">NED12-00049-6B</strain>
    </source>
</reference>
<dbReference type="AlphaFoldDB" id="A0A1Q8EAH6"/>
<dbReference type="Gene3D" id="3.30.565.10">
    <property type="entry name" value="Histidine kinase-like ATPase, C-terminal domain"/>
    <property type="match status" value="1"/>
</dbReference>
<evidence type="ECO:0000313" key="11">
    <source>
        <dbReference type="EMBL" id="OLF48798.1"/>
    </source>
</evidence>
<keyword evidence="8" id="KW-0812">Transmembrane</keyword>
<evidence type="ECO:0000256" key="8">
    <source>
        <dbReference type="SAM" id="Phobius"/>
    </source>
</evidence>
<dbReference type="InterPro" id="IPR050351">
    <property type="entry name" value="BphY/WalK/GraS-like"/>
</dbReference>
<gene>
    <name evidence="11" type="ORF">BU202_00465</name>
</gene>
<keyword evidence="7" id="KW-0902">Two-component regulatory system</keyword>
<dbReference type="CDD" id="cd06225">
    <property type="entry name" value="HAMP"/>
    <property type="match status" value="1"/>
</dbReference>
<evidence type="ECO:0000256" key="3">
    <source>
        <dbReference type="ARBA" id="ARBA00012438"/>
    </source>
</evidence>
<dbReference type="InterPro" id="IPR036890">
    <property type="entry name" value="HATPase_C_sf"/>
</dbReference>
<protein>
    <recommendedName>
        <fullName evidence="3">histidine kinase</fullName>
        <ecNumber evidence="3">2.7.13.3</ecNumber>
    </recommendedName>
</protein>
<dbReference type="GO" id="GO:0016036">
    <property type="term" value="P:cellular response to phosphate starvation"/>
    <property type="evidence" value="ECO:0007669"/>
    <property type="project" value="TreeGrafter"/>
</dbReference>
<evidence type="ECO:0000256" key="1">
    <source>
        <dbReference type="ARBA" id="ARBA00000085"/>
    </source>
</evidence>
<evidence type="ECO:0000256" key="2">
    <source>
        <dbReference type="ARBA" id="ARBA00004370"/>
    </source>
</evidence>
<dbReference type="SUPFAM" id="SSF47384">
    <property type="entry name" value="Homodimeric domain of signal transducing histidine kinase"/>
    <property type="match status" value="1"/>
</dbReference>
<keyword evidence="4" id="KW-0597">Phosphoprotein</keyword>
<dbReference type="InterPro" id="IPR003594">
    <property type="entry name" value="HATPase_dom"/>
</dbReference>